<keyword evidence="10" id="KW-0456">Lyase</keyword>
<evidence type="ECO:0000256" key="5">
    <source>
        <dbReference type="ARBA" id="ARBA00012076"/>
    </source>
</evidence>
<dbReference type="InterPro" id="IPR006176">
    <property type="entry name" value="3-OHacyl-CoA_DH_NAD-bd"/>
</dbReference>
<dbReference type="InterPro" id="IPR029045">
    <property type="entry name" value="ClpP/crotonase-like_dom_sf"/>
</dbReference>
<dbReference type="PROSITE" id="PS00166">
    <property type="entry name" value="ENOYL_COA_HYDRATASE"/>
    <property type="match status" value="1"/>
</dbReference>
<dbReference type="Gene3D" id="1.10.1040.10">
    <property type="entry name" value="N-(1-d-carboxylethyl)-l-norvaline Dehydrogenase, domain 2"/>
    <property type="match status" value="2"/>
</dbReference>
<dbReference type="AlphaFoldDB" id="A0A7J3LZH5"/>
<dbReference type="FunFam" id="3.40.50.720:FF:000009">
    <property type="entry name" value="Fatty oxidation complex, alpha subunit"/>
    <property type="match status" value="1"/>
</dbReference>
<evidence type="ECO:0000256" key="7">
    <source>
        <dbReference type="ARBA" id="ARBA00023002"/>
    </source>
</evidence>
<evidence type="ECO:0000256" key="8">
    <source>
        <dbReference type="ARBA" id="ARBA00023027"/>
    </source>
</evidence>
<feature type="domain" description="3-hydroxyacyl-CoA dehydrogenase C-terminal" evidence="13">
    <location>
        <begin position="306"/>
        <end position="374"/>
    </location>
</feature>
<dbReference type="SUPFAM" id="SSF51735">
    <property type="entry name" value="NAD(P)-binding Rossmann-fold domains"/>
    <property type="match status" value="1"/>
</dbReference>
<dbReference type="InterPro" id="IPR008927">
    <property type="entry name" value="6-PGluconate_DH-like_C_sf"/>
</dbReference>
<dbReference type="EC" id="4.2.1.17" evidence="5"/>
<keyword evidence="7" id="KW-0560">Oxidoreductase</keyword>
<dbReference type="Gene3D" id="1.10.12.10">
    <property type="entry name" value="Lyase 2-enoyl-coa Hydratase, Chain A, domain 2"/>
    <property type="match status" value="1"/>
</dbReference>
<evidence type="ECO:0000256" key="3">
    <source>
        <dbReference type="ARBA" id="ARBA00007005"/>
    </source>
</evidence>
<accession>A0A7J3LZH5</accession>
<proteinExistence type="inferred from homology"/>
<dbReference type="InterPro" id="IPR006108">
    <property type="entry name" value="3HC_DH_C"/>
</dbReference>
<dbReference type="GO" id="GO:0006072">
    <property type="term" value="P:glycerol-3-phosphate metabolic process"/>
    <property type="evidence" value="ECO:0007669"/>
    <property type="project" value="InterPro"/>
</dbReference>
<dbReference type="Pfam" id="PF00378">
    <property type="entry name" value="ECH_1"/>
    <property type="match status" value="1"/>
</dbReference>
<feature type="domain" description="3-hydroxyacyl-CoA dehydrogenase C-terminal" evidence="13">
    <location>
        <begin position="186"/>
        <end position="280"/>
    </location>
</feature>
<evidence type="ECO:0000256" key="4">
    <source>
        <dbReference type="ARBA" id="ARBA00008750"/>
    </source>
</evidence>
<evidence type="ECO:0000256" key="6">
    <source>
        <dbReference type="ARBA" id="ARBA00022832"/>
    </source>
</evidence>
<evidence type="ECO:0000256" key="2">
    <source>
        <dbReference type="ARBA" id="ARBA00005254"/>
    </source>
</evidence>
<evidence type="ECO:0000259" key="14">
    <source>
        <dbReference type="Pfam" id="PF02737"/>
    </source>
</evidence>
<name>A0A7J3LZH5_ARCFL</name>
<dbReference type="PANTHER" id="PTHR43612:SF3">
    <property type="entry name" value="TRIFUNCTIONAL ENZYME SUBUNIT ALPHA, MITOCHONDRIAL"/>
    <property type="match status" value="1"/>
</dbReference>
<dbReference type="InterPro" id="IPR006168">
    <property type="entry name" value="G3P_DH_NAD-dep"/>
</dbReference>
<dbReference type="SUPFAM" id="SSF48179">
    <property type="entry name" value="6-phosphogluconate dehydrogenase C-terminal domain-like"/>
    <property type="match status" value="2"/>
</dbReference>
<keyword evidence="8" id="KW-0520">NAD</keyword>
<dbReference type="Pfam" id="PF00725">
    <property type="entry name" value="3HCDH"/>
    <property type="match status" value="2"/>
</dbReference>
<protein>
    <recommendedName>
        <fullName evidence="5">enoyl-CoA hydratase</fullName>
        <ecNumber evidence="5">4.2.1.17</ecNumber>
    </recommendedName>
</protein>
<keyword evidence="6" id="KW-0276">Fatty acid metabolism</keyword>
<reference evidence="15" key="1">
    <citation type="journal article" date="2020" name="mSystems">
        <title>Genome- and Community-Level Interaction Insights into Carbon Utilization and Element Cycling Functions of Hydrothermarchaeota in Hydrothermal Sediment.</title>
        <authorList>
            <person name="Zhou Z."/>
            <person name="Liu Y."/>
            <person name="Xu W."/>
            <person name="Pan J."/>
            <person name="Luo Z.H."/>
            <person name="Li M."/>
        </authorList>
    </citation>
    <scope>NUCLEOTIDE SEQUENCE [LARGE SCALE GENOMIC DNA]</scope>
    <source>
        <strain evidence="15">SpSt-587</strain>
    </source>
</reference>
<evidence type="ECO:0000259" key="13">
    <source>
        <dbReference type="Pfam" id="PF00725"/>
    </source>
</evidence>
<keyword evidence="9" id="KW-0443">Lipid metabolism</keyword>
<keyword evidence="11" id="KW-0511">Multifunctional enzyme</keyword>
<feature type="domain" description="3-hydroxyacyl-CoA dehydrogenase NAD binding" evidence="14">
    <location>
        <begin position="5"/>
        <end position="183"/>
    </location>
</feature>
<dbReference type="Pfam" id="PF02737">
    <property type="entry name" value="3HCDH_N"/>
    <property type="match status" value="1"/>
</dbReference>
<dbReference type="Gene3D" id="3.40.50.720">
    <property type="entry name" value="NAD(P)-binding Rossmann-like Domain"/>
    <property type="match status" value="1"/>
</dbReference>
<sequence>MDIKKVAVLGAGDMGHGIAEVCAIAGYEVTMRDIKQEFVDRGMERIKQSLLKLQEKGRVENAEAVLSRIKPTVDLAEAVRDADIIIEAVPEVFEIKTQVFAECDKLAKPECIFASNTSTMKITDLAKATKREDKFIGLHFFNPPVLMQLVEVIKGEKTSEETIAKAVDFVKKIGKVPVVVKKDVPGFIVNRVQAPAGALLMAIIEKGIATPEEVDATIRRMGLPMGPFELMDFTGIDVFYHASKYYAKTISPDYEPPKILEDMVKAKNLGKKTGKGWYDWSAGRPIIDSSKATDKINPFDFTIVEINEAVKLVEMGVASPEEIDLAVKLGLNRPFGPFEIAKSLGQDQILNRLNELAKQFGKKIFEPAETIKAGKLMELIEKKEKKEEAKEEGFKTIKIEKLEGGVTKLILNRPDRLNTISPELLEELDKAITQLWNDNETRVIVITGAGRAFSAGADLTTLITHPFDFLEHNRKGERIFRRLSEIPKPVIAAINGYALGGGLEIAMSCDIRLAKKSAIIGLPEVTLGLIPGWSGTQRMVKLIGISRAMQLALTGERITAEVAEKYGLINKVFDDDKFEEEVMKFAKEIAERCAPISMALIKRLVNKGGEVPMDIGLEWECTAAGICFATEDLREGISAFLRKEKPKFKGR</sequence>
<dbReference type="GO" id="GO:0016509">
    <property type="term" value="F:long-chain (3S)-3-hydroxyacyl-CoA dehydrogenase (NAD+) activity"/>
    <property type="evidence" value="ECO:0007669"/>
    <property type="project" value="TreeGrafter"/>
</dbReference>
<dbReference type="InterPro" id="IPR001753">
    <property type="entry name" value="Enoyl-CoA_hydra/iso"/>
</dbReference>
<dbReference type="PRINTS" id="PR00077">
    <property type="entry name" value="GPDHDRGNASE"/>
</dbReference>
<dbReference type="GO" id="GO:0004300">
    <property type="term" value="F:enoyl-CoA hydratase activity"/>
    <property type="evidence" value="ECO:0007669"/>
    <property type="project" value="UniProtKB-EC"/>
</dbReference>
<dbReference type="FunFam" id="3.90.226.10:FF:000009">
    <property type="entry name" value="Carnitinyl-CoA dehydratase"/>
    <property type="match status" value="1"/>
</dbReference>
<gene>
    <name evidence="15" type="ORF">ENT52_00440</name>
</gene>
<dbReference type="GO" id="GO:0070403">
    <property type="term" value="F:NAD+ binding"/>
    <property type="evidence" value="ECO:0007669"/>
    <property type="project" value="InterPro"/>
</dbReference>
<evidence type="ECO:0000256" key="9">
    <source>
        <dbReference type="ARBA" id="ARBA00023098"/>
    </source>
</evidence>
<evidence type="ECO:0000256" key="1">
    <source>
        <dbReference type="ARBA" id="ARBA00005005"/>
    </source>
</evidence>
<evidence type="ECO:0000256" key="12">
    <source>
        <dbReference type="RuleBase" id="RU003707"/>
    </source>
</evidence>
<organism evidence="15">
    <name type="scientific">Archaeoglobus fulgidus</name>
    <dbReference type="NCBI Taxonomy" id="2234"/>
    <lineage>
        <taxon>Archaea</taxon>
        <taxon>Methanobacteriati</taxon>
        <taxon>Methanobacteriota</taxon>
        <taxon>Archaeoglobi</taxon>
        <taxon>Archaeoglobales</taxon>
        <taxon>Archaeoglobaceae</taxon>
        <taxon>Archaeoglobus</taxon>
    </lineage>
</organism>
<dbReference type="EMBL" id="DSYZ01000013">
    <property type="protein sequence ID" value="HGT82192.1"/>
    <property type="molecule type" value="Genomic_DNA"/>
</dbReference>
<dbReference type="InterPro" id="IPR014748">
    <property type="entry name" value="Enoyl-CoA_hydra_C"/>
</dbReference>
<comment type="pathway">
    <text evidence="1">Lipid metabolism; fatty acid beta-oxidation.</text>
</comment>
<dbReference type="SUPFAM" id="SSF52096">
    <property type="entry name" value="ClpP/crotonase"/>
    <property type="match status" value="1"/>
</dbReference>
<dbReference type="UniPathway" id="UPA00659"/>
<dbReference type="InterPro" id="IPR036291">
    <property type="entry name" value="NAD(P)-bd_dom_sf"/>
</dbReference>
<comment type="similarity">
    <text evidence="2 12">Belongs to the enoyl-CoA hydratase/isomerase family.</text>
</comment>
<dbReference type="Gene3D" id="3.90.226.10">
    <property type="entry name" value="2-enoyl-CoA Hydratase, Chain A, domain 1"/>
    <property type="match status" value="1"/>
</dbReference>
<dbReference type="GO" id="GO:0006635">
    <property type="term" value="P:fatty acid beta-oxidation"/>
    <property type="evidence" value="ECO:0007669"/>
    <property type="project" value="UniProtKB-UniPathway"/>
</dbReference>
<evidence type="ECO:0000256" key="10">
    <source>
        <dbReference type="ARBA" id="ARBA00023239"/>
    </source>
</evidence>
<dbReference type="InterPro" id="IPR050136">
    <property type="entry name" value="FA_oxidation_alpha_subunit"/>
</dbReference>
<evidence type="ECO:0000256" key="11">
    <source>
        <dbReference type="ARBA" id="ARBA00023268"/>
    </source>
</evidence>
<dbReference type="CDD" id="cd06558">
    <property type="entry name" value="crotonase-like"/>
    <property type="match status" value="1"/>
</dbReference>
<comment type="similarity">
    <text evidence="4">In the N-terminal section; belongs to the enoyl-CoA hydratase/isomerase family.</text>
</comment>
<dbReference type="InterPro" id="IPR013328">
    <property type="entry name" value="6PGD_dom2"/>
</dbReference>
<evidence type="ECO:0000313" key="15">
    <source>
        <dbReference type="EMBL" id="HGT82192.1"/>
    </source>
</evidence>
<dbReference type="PANTHER" id="PTHR43612">
    <property type="entry name" value="TRIFUNCTIONAL ENZYME SUBUNIT ALPHA"/>
    <property type="match status" value="1"/>
</dbReference>
<dbReference type="InterPro" id="IPR018376">
    <property type="entry name" value="Enoyl-CoA_hyd/isom_CS"/>
</dbReference>
<comment type="similarity">
    <text evidence="3">In the central section; belongs to the 3-hydroxyacyl-CoA dehydrogenase family.</text>
</comment>
<dbReference type="FunFam" id="1.10.12.10:FF:000001">
    <property type="entry name" value="Probable enoyl-CoA hydratase, mitochondrial"/>
    <property type="match status" value="1"/>
</dbReference>
<comment type="caution">
    <text evidence="15">The sequence shown here is derived from an EMBL/GenBank/DDBJ whole genome shotgun (WGS) entry which is preliminary data.</text>
</comment>